<feature type="domain" description="RING-type" evidence="9">
    <location>
        <begin position="224"/>
        <end position="257"/>
    </location>
</feature>
<dbReference type="GeneID" id="81624715"/>
<dbReference type="RefSeq" id="XP_056789660.1">
    <property type="nucleotide sequence ID" value="XM_056934466.1"/>
</dbReference>
<accession>A0A9X0BUI5</accession>
<proteinExistence type="predicted"/>
<keyword evidence="4" id="KW-0833">Ubl conjugation pathway</keyword>
<evidence type="ECO:0000313" key="10">
    <source>
        <dbReference type="EMBL" id="KAJ5484876.1"/>
    </source>
</evidence>
<dbReference type="InterPro" id="IPR013083">
    <property type="entry name" value="Znf_RING/FYVE/PHD"/>
</dbReference>
<evidence type="ECO:0000259" key="9">
    <source>
        <dbReference type="PROSITE" id="PS50089"/>
    </source>
</evidence>
<dbReference type="Pfam" id="PF12678">
    <property type="entry name" value="zf-rbx1"/>
    <property type="match status" value="1"/>
</dbReference>
<evidence type="ECO:0000256" key="1">
    <source>
        <dbReference type="ARBA" id="ARBA00004906"/>
    </source>
</evidence>
<keyword evidence="8" id="KW-0472">Membrane</keyword>
<dbReference type="Proteomes" id="UP001148312">
    <property type="component" value="Unassembled WGS sequence"/>
</dbReference>
<comment type="caution">
    <text evidence="10">The sequence shown here is derived from an EMBL/GenBank/DDBJ whole genome shotgun (WGS) entry which is preliminary data.</text>
</comment>
<evidence type="ECO:0000256" key="7">
    <source>
        <dbReference type="SAM" id="MobiDB-lite"/>
    </source>
</evidence>
<dbReference type="InterPro" id="IPR024766">
    <property type="entry name" value="Znf_RING_H2"/>
</dbReference>
<evidence type="ECO:0000256" key="8">
    <source>
        <dbReference type="SAM" id="Phobius"/>
    </source>
</evidence>
<keyword evidence="3 6" id="KW-0863">Zinc-finger</keyword>
<sequence>FSHLCEGPKMTGEIIPGRELVGIIIGAVVLFSLISIVPILIMWHHRRRQASRAGGGVEAPDESPIEQWIEGQNAGSDVAQQSQALCWDFWGTRYDVMRGSPKARWWTVCPTAPRQRSGCLGTALGASGHEQPPPVLATPIQSWQHPSIGKGPTLDHMAINFGVSWKKLIGFSSPICLSSLSSTSGLLSPEPARLPHNHRKPSDSSGSTAFSRADLDTEKGGRRDSAVVVLNRCHHVFHKACLASWFEYRRYRCPICQTSYSPGQAGRH</sequence>
<evidence type="ECO:0000256" key="3">
    <source>
        <dbReference type="ARBA" id="ARBA00022771"/>
    </source>
</evidence>
<evidence type="ECO:0000256" key="5">
    <source>
        <dbReference type="ARBA" id="ARBA00022833"/>
    </source>
</evidence>
<evidence type="ECO:0000313" key="11">
    <source>
        <dbReference type="Proteomes" id="UP001148312"/>
    </source>
</evidence>
<dbReference type="GO" id="GO:0051603">
    <property type="term" value="P:proteolysis involved in protein catabolic process"/>
    <property type="evidence" value="ECO:0007669"/>
    <property type="project" value="UniProtKB-ARBA"/>
</dbReference>
<dbReference type="SUPFAM" id="SSF57850">
    <property type="entry name" value="RING/U-box"/>
    <property type="match status" value="1"/>
</dbReference>
<evidence type="ECO:0000256" key="4">
    <source>
        <dbReference type="ARBA" id="ARBA00022786"/>
    </source>
</evidence>
<comment type="pathway">
    <text evidence="1">Protein modification; protein ubiquitination.</text>
</comment>
<dbReference type="SMART" id="SM00184">
    <property type="entry name" value="RING"/>
    <property type="match status" value="1"/>
</dbReference>
<gene>
    <name evidence="10" type="ORF">N7539_004864</name>
</gene>
<keyword evidence="5" id="KW-0862">Zinc</keyword>
<protein>
    <recommendedName>
        <fullName evidence="9">RING-type domain-containing protein</fullName>
    </recommendedName>
</protein>
<dbReference type="AlphaFoldDB" id="A0A9X0BUI5"/>
<keyword evidence="8" id="KW-1133">Transmembrane helix</keyword>
<feature type="transmembrane region" description="Helical" evidence="8">
    <location>
        <begin position="20"/>
        <end position="43"/>
    </location>
</feature>
<name>A0A9X0BUI5_9EURO</name>
<feature type="non-terminal residue" evidence="10">
    <location>
        <position position="1"/>
    </location>
</feature>
<evidence type="ECO:0000256" key="2">
    <source>
        <dbReference type="ARBA" id="ARBA00022723"/>
    </source>
</evidence>
<evidence type="ECO:0000256" key="6">
    <source>
        <dbReference type="PROSITE-ProRule" id="PRU00175"/>
    </source>
</evidence>
<keyword evidence="11" id="KW-1185">Reference proteome</keyword>
<dbReference type="Gene3D" id="3.30.40.10">
    <property type="entry name" value="Zinc/RING finger domain, C3HC4 (zinc finger)"/>
    <property type="match status" value="1"/>
</dbReference>
<dbReference type="InterPro" id="IPR001841">
    <property type="entry name" value="Znf_RING"/>
</dbReference>
<keyword evidence="8" id="KW-0812">Transmembrane</keyword>
<reference evidence="10" key="2">
    <citation type="journal article" date="2023" name="IMA Fungus">
        <title>Comparative genomic study of the Penicillium genus elucidates a diverse pangenome and 15 lateral gene transfer events.</title>
        <authorList>
            <person name="Petersen C."/>
            <person name="Sorensen T."/>
            <person name="Nielsen M.R."/>
            <person name="Sondergaard T.E."/>
            <person name="Sorensen J.L."/>
            <person name="Fitzpatrick D.A."/>
            <person name="Frisvad J.C."/>
            <person name="Nielsen K.L."/>
        </authorList>
    </citation>
    <scope>NUCLEOTIDE SEQUENCE</scope>
    <source>
        <strain evidence="10">IBT 30728</strain>
    </source>
</reference>
<dbReference type="PROSITE" id="PS50089">
    <property type="entry name" value="ZF_RING_2"/>
    <property type="match status" value="1"/>
</dbReference>
<feature type="region of interest" description="Disordered" evidence="7">
    <location>
        <begin position="188"/>
        <end position="217"/>
    </location>
</feature>
<keyword evidence="2" id="KW-0479">Metal-binding</keyword>
<reference evidence="10" key="1">
    <citation type="submission" date="2022-12" db="EMBL/GenBank/DDBJ databases">
        <authorList>
            <person name="Petersen C."/>
        </authorList>
    </citation>
    <scope>NUCLEOTIDE SEQUENCE</scope>
    <source>
        <strain evidence="10">IBT 30728</strain>
    </source>
</reference>
<dbReference type="GO" id="GO:0008270">
    <property type="term" value="F:zinc ion binding"/>
    <property type="evidence" value="ECO:0007669"/>
    <property type="project" value="UniProtKB-KW"/>
</dbReference>
<dbReference type="CDD" id="cd16448">
    <property type="entry name" value="RING-H2"/>
    <property type="match status" value="1"/>
</dbReference>
<organism evidence="10 11">
    <name type="scientific">Penicillium diatomitis</name>
    <dbReference type="NCBI Taxonomy" id="2819901"/>
    <lineage>
        <taxon>Eukaryota</taxon>
        <taxon>Fungi</taxon>
        <taxon>Dikarya</taxon>
        <taxon>Ascomycota</taxon>
        <taxon>Pezizomycotina</taxon>
        <taxon>Eurotiomycetes</taxon>
        <taxon>Eurotiomycetidae</taxon>
        <taxon>Eurotiales</taxon>
        <taxon>Aspergillaceae</taxon>
        <taxon>Penicillium</taxon>
    </lineage>
</organism>
<dbReference type="EMBL" id="JAPWDQ010000005">
    <property type="protein sequence ID" value="KAJ5484876.1"/>
    <property type="molecule type" value="Genomic_DNA"/>
</dbReference>